<dbReference type="AlphaFoldDB" id="A0A8S4A4F5"/>
<reference evidence="1" key="1">
    <citation type="submission" date="2021-04" db="EMBL/GenBank/DDBJ databases">
        <authorList>
            <consortium name="Molecular Ecology Group"/>
        </authorList>
    </citation>
    <scope>NUCLEOTIDE SEQUENCE</scope>
</reference>
<sequence>VATKALPGMMTGRSLNSILYGNDELPLLANQDDSYLNGDLLETLIDSPRKRQWCRKGMIYNHMLGTCTLSLS</sequence>
<feature type="non-terminal residue" evidence="1">
    <location>
        <position position="1"/>
    </location>
</feature>
<comment type="caution">
    <text evidence="1">The sequence shown here is derived from an EMBL/GenBank/DDBJ whole genome shotgun (WGS) entry which is preliminary data.</text>
</comment>
<evidence type="ECO:0000313" key="1">
    <source>
        <dbReference type="EMBL" id="CAG5136094.1"/>
    </source>
</evidence>
<proteinExistence type="predicted"/>
<evidence type="ECO:0000313" key="2">
    <source>
        <dbReference type="Proteomes" id="UP000678393"/>
    </source>
</evidence>
<organism evidence="1 2">
    <name type="scientific">Candidula unifasciata</name>
    <dbReference type="NCBI Taxonomy" id="100452"/>
    <lineage>
        <taxon>Eukaryota</taxon>
        <taxon>Metazoa</taxon>
        <taxon>Spiralia</taxon>
        <taxon>Lophotrochozoa</taxon>
        <taxon>Mollusca</taxon>
        <taxon>Gastropoda</taxon>
        <taxon>Heterobranchia</taxon>
        <taxon>Euthyneura</taxon>
        <taxon>Panpulmonata</taxon>
        <taxon>Eupulmonata</taxon>
        <taxon>Stylommatophora</taxon>
        <taxon>Helicina</taxon>
        <taxon>Helicoidea</taxon>
        <taxon>Geomitridae</taxon>
        <taxon>Candidula</taxon>
    </lineage>
</organism>
<dbReference type="EMBL" id="CAJHNH020008488">
    <property type="protein sequence ID" value="CAG5136094.1"/>
    <property type="molecule type" value="Genomic_DNA"/>
</dbReference>
<accession>A0A8S4A4F5</accession>
<name>A0A8S4A4F5_9EUPU</name>
<gene>
    <name evidence="1" type="ORF">CUNI_LOCUS21652</name>
</gene>
<keyword evidence="2" id="KW-1185">Reference proteome</keyword>
<dbReference type="Proteomes" id="UP000678393">
    <property type="component" value="Unassembled WGS sequence"/>
</dbReference>
<dbReference type="OrthoDB" id="10515664at2759"/>
<feature type="non-terminal residue" evidence="1">
    <location>
        <position position="72"/>
    </location>
</feature>
<protein>
    <submittedName>
        <fullName evidence="1">Uncharacterized protein</fullName>
    </submittedName>
</protein>